<evidence type="ECO:0000313" key="8">
    <source>
        <dbReference type="Proteomes" id="UP000035100"/>
    </source>
</evidence>
<dbReference type="GO" id="GO:0016020">
    <property type="term" value="C:membrane"/>
    <property type="evidence" value="ECO:0007669"/>
    <property type="project" value="UniProtKB-SubCell"/>
</dbReference>
<dbReference type="InterPro" id="IPR011701">
    <property type="entry name" value="MFS"/>
</dbReference>
<organism evidence="7 8">
    <name type="scientific">Wenxinia marina DSM 24838</name>
    <dbReference type="NCBI Taxonomy" id="1123501"/>
    <lineage>
        <taxon>Bacteria</taxon>
        <taxon>Pseudomonadati</taxon>
        <taxon>Pseudomonadota</taxon>
        <taxon>Alphaproteobacteria</taxon>
        <taxon>Rhodobacterales</taxon>
        <taxon>Roseobacteraceae</taxon>
        <taxon>Wenxinia</taxon>
    </lineage>
</organism>
<feature type="transmembrane region" description="Helical" evidence="5">
    <location>
        <begin position="317"/>
        <end position="335"/>
    </location>
</feature>
<feature type="transmembrane region" description="Helical" evidence="5">
    <location>
        <begin position="31"/>
        <end position="53"/>
    </location>
</feature>
<evidence type="ECO:0000256" key="2">
    <source>
        <dbReference type="ARBA" id="ARBA00022692"/>
    </source>
</evidence>
<feature type="domain" description="Major facilitator superfamily (MFS) profile" evidence="6">
    <location>
        <begin position="31"/>
        <end position="493"/>
    </location>
</feature>
<gene>
    <name evidence="7" type="ORF">Wenmar_01561</name>
</gene>
<dbReference type="PANTHER" id="PTHR42718">
    <property type="entry name" value="MAJOR FACILITATOR SUPERFAMILY MULTIDRUG TRANSPORTER MFSC"/>
    <property type="match status" value="1"/>
</dbReference>
<dbReference type="SUPFAM" id="SSF103473">
    <property type="entry name" value="MFS general substrate transporter"/>
    <property type="match status" value="1"/>
</dbReference>
<dbReference type="CDD" id="cd17321">
    <property type="entry name" value="MFS_MMR_MDR_like"/>
    <property type="match status" value="1"/>
</dbReference>
<name>A0A0D0PF36_9RHOB</name>
<dbReference type="Proteomes" id="UP000035100">
    <property type="component" value="Unassembled WGS sequence"/>
</dbReference>
<dbReference type="eggNOG" id="COG0477">
    <property type="taxonomic scope" value="Bacteria"/>
</dbReference>
<keyword evidence="8" id="KW-1185">Reference proteome</keyword>
<evidence type="ECO:0000313" key="7">
    <source>
        <dbReference type="EMBL" id="KIQ69991.1"/>
    </source>
</evidence>
<comment type="subcellular location">
    <subcellularLocation>
        <location evidence="1">Membrane</location>
        <topology evidence="1">Multi-pass membrane protein</topology>
    </subcellularLocation>
</comment>
<feature type="transmembrane region" description="Helical" evidence="5">
    <location>
        <begin position="245"/>
        <end position="263"/>
    </location>
</feature>
<feature type="transmembrane region" description="Helical" evidence="5">
    <location>
        <begin position="156"/>
        <end position="178"/>
    </location>
</feature>
<evidence type="ECO:0000256" key="5">
    <source>
        <dbReference type="SAM" id="Phobius"/>
    </source>
</evidence>
<dbReference type="PATRIC" id="fig|1123501.6.peg.1652"/>
<dbReference type="STRING" id="1123501.Wenmar_01561"/>
<dbReference type="InterPro" id="IPR020846">
    <property type="entry name" value="MFS_dom"/>
</dbReference>
<dbReference type="Pfam" id="PF07690">
    <property type="entry name" value="MFS_1"/>
    <property type="match status" value="1"/>
</dbReference>
<evidence type="ECO:0000256" key="3">
    <source>
        <dbReference type="ARBA" id="ARBA00022989"/>
    </source>
</evidence>
<feature type="transmembrane region" description="Helical" evidence="5">
    <location>
        <begin position="347"/>
        <end position="369"/>
    </location>
</feature>
<evidence type="ECO:0000256" key="4">
    <source>
        <dbReference type="ARBA" id="ARBA00023136"/>
    </source>
</evidence>
<feature type="transmembrane region" description="Helical" evidence="5">
    <location>
        <begin position="218"/>
        <end position="239"/>
    </location>
</feature>
<keyword evidence="2 5" id="KW-0812">Transmembrane</keyword>
<feature type="transmembrane region" description="Helical" evidence="5">
    <location>
        <begin position="122"/>
        <end position="144"/>
    </location>
</feature>
<feature type="transmembrane region" description="Helical" evidence="5">
    <location>
        <begin position="417"/>
        <end position="438"/>
    </location>
</feature>
<feature type="transmembrane region" description="Helical" evidence="5">
    <location>
        <begin position="73"/>
        <end position="90"/>
    </location>
</feature>
<dbReference type="AlphaFoldDB" id="A0A0D0PF36"/>
<evidence type="ECO:0000259" key="6">
    <source>
        <dbReference type="PROSITE" id="PS50850"/>
    </source>
</evidence>
<dbReference type="Gene3D" id="1.20.1250.20">
    <property type="entry name" value="MFS general substrate transporter like domains"/>
    <property type="match status" value="1"/>
</dbReference>
<dbReference type="Gene3D" id="1.20.1720.10">
    <property type="entry name" value="Multidrug resistance protein D"/>
    <property type="match status" value="1"/>
</dbReference>
<feature type="transmembrane region" description="Helical" evidence="5">
    <location>
        <begin position="381"/>
        <end position="405"/>
    </location>
</feature>
<dbReference type="InterPro" id="IPR036259">
    <property type="entry name" value="MFS_trans_sf"/>
</dbReference>
<dbReference type="EMBL" id="AONG01000008">
    <property type="protein sequence ID" value="KIQ69991.1"/>
    <property type="molecule type" value="Genomic_DNA"/>
</dbReference>
<keyword evidence="4 5" id="KW-0472">Membrane</keyword>
<feature type="transmembrane region" description="Helical" evidence="5">
    <location>
        <begin position="284"/>
        <end position="311"/>
    </location>
</feature>
<feature type="transmembrane region" description="Helical" evidence="5">
    <location>
        <begin position="184"/>
        <end position="206"/>
    </location>
</feature>
<comment type="caution">
    <text evidence="7">The sequence shown here is derived from an EMBL/GenBank/DDBJ whole genome shotgun (WGS) entry which is preliminary data.</text>
</comment>
<protein>
    <submittedName>
        <fullName evidence="7">Sugar phosphate permease</fullName>
    </submittedName>
</protein>
<dbReference type="PANTHER" id="PTHR42718:SF42">
    <property type="entry name" value="EXPORT PROTEIN"/>
    <property type="match status" value="1"/>
</dbReference>
<dbReference type="PRINTS" id="PR01036">
    <property type="entry name" value="TCRTETB"/>
</dbReference>
<accession>A0A0D0PF36</accession>
<feature type="transmembrane region" description="Helical" evidence="5">
    <location>
        <begin position="97"/>
        <end position="116"/>
    </location>
</feature>
<dbReference type="GO" id="GO:0022857">
    <property type="term" value="F:transmembrane transporter activity"/>
    <property type="evidence" value="ECO:0007669"/>
    <property type="project" value="InterPro"/>
</dbReference>
<reference evidence="7 8" key="1">
    <citation type="submission" date="2013-01" db="EMBL/GenBank/DDBJ databases">
        <authorList>
            <person name="Fiebig A."/>
            <person name="Goeker M."/>
            <person name="Klenk H.-P.P."/>
        </authorList>
    </citation>
    <scope>NUCLEOTIDE SEQUENCE [LARGE SCALE GENOMIC DNA]</scope>
    <source>
        <strain evidence="7 8">DSM 24838</strain>
    </source>
</reference>
<sequence length="495" mass="50963">MSDIAPKGGAPGARVPRFDSGFCRPEARRRILAAAILGSSMGFIDGSVVAIAIPAIREGLGASLAEAQWINNAYMVAISALVLAGGAVGDRFGTAKIFATGIGIFIVTSLLCAVAPSPQALIWARWAQGAGAALMVPGSLAIIARAYPRESRGRAIGLWAGASALTTALGPVIGGIALSFGPDGIWRGVFAINLPLGLVALWLVWSNVREDKPRPDRGLDLAGAFFATTGLGLLAWGFIRLEVGHWWLWMLIGGAVALVLFLVTEARSRAPMMPLYIFREPIFAVANLTTFTLYFGLSAILFFLPMLLIAGWGLNEIEAVVAFAPLSLAIALLSGRFGKLADRIGPFPLIACGAALVALGYGWLSLSVISREFWTGVIPPLLVSALGMSMVVAPLSTAIMASAAEDAGGVASGVNNAVSRVAGLFAVAAMGPLVAGVYRREGGIFSYGEARGAGGGGAHVAAMTEAFGALAEVCAALAAASAIIAAVGMWRTRGS</sequence>
<dbReference type="PROSITE" id="PS50850">
    <property type="entry name" value="MFS"/>
    <property type="match status" value="1"/>
</dbReference>
<keyword evidence="3 5" id="KW-1133">Transmembrane helix</keyword>
<proteinExistence type="predicted"/>
<feature type="transmembrane region" description="Helical" evidence="5">
    <location>
        <begin position="466"/>
        <end position="490"/>
    </location>
</feature>
<evidence type="ECO:0000256" key="1">
    <source>
        <dbReference type="ARBA" id="ARBA00004141"/>
    </source>
</evidence>